<dbReference type="SUPFAM" id="SSF46565">
    <property type="entry name" value="Chaperone J-domain"/>
    <property type="match status" value="1"/>
</dbReference>
<reference evidence="3 4" key="1">
    <citation type="submission" date="2012-08" db="EMBL/GenBank/DDBJ databases">
        <title>Oryza genome evolution.</title>
        <authorList>
            <person name="Wing R.A."/>
        </authorList>
    </citation>
    <scope>NUCLEOTIDE SEQUENCE</scope>
</reference>
<evidence type="ECO:0000313" key="4">
    <source>
        <dbReference type="Proteomes" id="UP000032180"/>
    </source>
</evidence>
<dbReference type="CDD" id="cd06257">
    <property type="entry name" value="DnaJ"/>
    <property type="match status" value="1"/>
</dbReference>
<reference evidence="4" key="2">
    <citation type="submission" date="2013-12" db="EMBL/GenBank/DDBJ databases">
        <authorList>
            <person name="Yu Y."/>
            <person name="Lee S."/>
            <person name="de Baynast K."/>
            <person name="Wissotski M."/>
            <person name="Liu L."/>
            <person name="Talag J."/>
            <person name="Goicoechea J."/>
            <person name="Angelova A."/>
            <person name="Jetty R."/>
            <person name="Kudrna D."/>
            <person name="Golser W."/>
            <person name="Rivera L."/>
            <person name="Zhang J."/>
            <person name="Wing R."/>
        </authorList>
    </citation>
    <scope>NUCLEOTIDE SEQUENCE</scope>
</reference>
<dbReference type="eggNOG" id="ENOG502R5Y7">
    <property type="taxonomic scope" value="Eukaryota"/>
</dbReference>
<dbReference type="SMART" id="SM00271">
    <property type="entry name" value="DnaJ"/>
    <property type="match status" value="1"/>
</dbReference>
<feature type="domain" description="J" evidence="2">
    <location>
        <begin position="63"/>
        <end position="139"/>
    </location>
</feature>
<evidence type="ECO:0000259" key="2">
    <source>
        <dbReference type="PROSITE" id="PS50076"/>
    </source>
</evidence>
<name>A0A0D9X1R9_9ORYZ</name>
<dbReference type="InterPro" id="IPR036869">
    <property type="entry name" value="J_dom_sf"/>
</dbReference>
<dbReference type="PROSITE" id="PS50076">
    <property type="entry name" value="DNAJ_2"/>
    <property type="match status" value="1"/>
</dbReference>
<organism evidence="3 4">
    <name type="scientific">Leersia perrieri</name>
    <dbReference type="NCBI Taxonomy" id="77586"/>
    <lineage>
        <taxon>Eukaryota</taxon>
        <taxon>Viridiplantae</taxon>
        <taxon>Streptophyta</taxon>
        <taxon>Embryophyta</taxon>
        <taxon>Tracheophyta</taxon>
        <taxon>Spermatophyta</taxon>
        <taxon>Magnoliopsida</taxon>
        <taxon>Liliopsida</taxon>
        <taxon>Poales</taxon>
        <taxon>Poaceae</taxon>
        <taxon>BOP clade</taxon>
        <taxon>Oryzoideae</taxon>
        <taxon>Oryzeae</taxon>
        <taxon>Oryzinae</taxon>
        <taxon>Leersia</taxon>
    </lineage>
</organism>
<feature type="compositionally biased region" description="Pro residues" evidence="1">
    <location>
        <begin position="196"/>
        <end position="206"/>
    </location>
</feature>
<dbReference type="PANTHER" id="PTHR44137:SF63">
    <property type="entry name" value="OS10G0188200 PROTEIN"/>
    <property type="match status" value="1"/>
</dbReference>
<evidence type="ECO:0000256" key="1">
    <source>
        <dbReference type="SAM" id="MobiDB-lite"/>
    </source>
</evidence>
<dbReference type="EnsemblPlants" id="LPERR07G19950.1">
    <property type="protein sequence ID" value="LPERR07G19950.1"/>
    <property type="gene ID" value="LPERR07G19950"/>
</dbReference>
<dbReference type="PANTHER" id="PTHR44137">
    <property type="entry name" value="BNAC03G44070D PROTEIN"/>
    <property type="match status" value="1"/>
</dbReference>
<proteinExistence type="predicted"/>
<protein>
    <recommendedName>
        <fullName evidence="2">J domain-containing protein</fullName>
    </recommendedName>
</protein>
<dbReference type="HOGENOM" id="CLU_081430_1_0_1"/>
<accession>A0A0D9X1R9</accession>
<keyword evidence="4" id="KW-1185">Reference proteome</keyword>
<sequence>MALANDEREQAEEACRRAEESFLAGNIASAQLSARMAQLMCPSLPGVANALAAYDIHAANPGDWFAVLGIYRSSGKTITRDAINKQFRHLSLLVHPDKNRSAAADGAFKLLRQAHKELSDLAPIPAPKPNPRPNADDANTKANAETEVEKHKRWWGEYWDWNPDFSEEDASTRHDTGAADEEPTPRKRSKPSSPTKKPPPPPKPQEFPCPCKCPWCSTQFASMVSAGRWQIKCEACSKISLVNVEGPDMATCSI</sequence>
<evidence type="ECO:0000313" key="3">
    <source>
        <dbReference type="EnsemblPlants" id="LPERR07G19950.1"/>
    </source>
</evidence>
<reference evidence="3" key="3">
    <citation type="submission" date="2015-04" db="UniProtKB">
        <authorList>
            <consortium name="EnsemblPlants"/>
        </authorList>
    </citation>
    <scope>IDENTIFICATION</scope>
</reference>
<feature type="region of interest" description="Disordered" evidence="1">
    <location>
        <begin position="166"/>
        <end position="206"/>
    </location>
</feature>
<feature type="region of interest" description="Disordered" evidence="1">
    <location>
        <begin position="120"/>
        <end position="148"/>
    </location>
</feature>
<dbReference type="Pfam" id="PF00226">
    <property type="entry name" value="DnaJ"/>
    <property type="match status" value="1"/>
</dbReference>
<dbReference type="InterPro" id="IPR001623">
    <property type="entry name" value="DnaJ_domain"/>
</dbReference>
<dbReference type="Gene3D" id="1.10.287.110">
    <property type="entry name" value="DnaJ domain"/>
    <property type="match status" value="1"/>
</dbReference>
<dbReference type="Proteomes" id="UP000032180">
    <property type="component" value="Chromosome 7"/>
</dbReference>
<dbReference type="AlphaFoldDB" id="A0A0D9X1R9"/>
<dbReference type="Gramene" id="LPERR07G19950.1">
    <property type="protein sequence ID" value="LPERR07G19950.1"/>
    <property type="gene ID" value="LPERR07G19950"/>
</dbReference>
<dbReference type="GO" id="GO:0005783">
    <property type="term" value="C:endoplasmic reticulum"/>
    <property type="evidence" value="ECO:0007669"/>
    <property type="project" value="UniProtKB-ARBA"/>
</dbReference>